<dbReference type="InterPro" id="IPR000620">
    <property type="entry name" value="EamA_dom"/>
</dbReference>
<keyword evidence="10" id="KW-1185">Reference proteome</keyword>
<evidence type="ECO:0000256" key="6">
    <source>
        <dbReference type="SAM" id="MobiDB-lite"/>
    </source>
</evidence>
<name>A0A0D0PU61_KITGR</name>
<dbReference type="InterPro" id="IPR037185">
    <property type="entry name" value="EmrE-like"/>
</dbReference>
<accession>A0A0D0PU61</accession>
<feature type="region of interest" description="Disordered" evidence="6">
    <location>
        <begin position="300"/>
        <end position="324"/>
    </location>
</feature>
<dbReference type="STRING" id="2064.TR51_16850"/>
<feature type="transmembrane region" description="Helical" evidence="7">
    <location>
        <begin position="278"/>
        <end position="298"/>
    </location>
</feature>
<dbReference type="PATRIC" id="fig|2064.6.peg.3612"/>
<dbReference type="SUPFAM" id="SSF103481">
    <property type="entry name" value="Multidrug resistance efflux transporter EmrE"/>
    <property type="match status" value="2"/>
</dbReference>
<comment type="similarity">
    <text evidence="2">Belongs to the EamA transporter family.</text>
</comment>
<evidence type="ECO:0000256" key="3">
    <source>
        <dbReference type="ARBA" id="ARBA00022692"/>
    </source>
</evidence>
<comment type="subcellular location">
    <subcellularLocation>
        <location evidence="1">Membrane</location>
        <topology evidence="1">Multi-pass membrane protein</topology>
    </subcellularLocation>
</comment>
<dbReference type="Gene3D" id="1.10.3730.20">
    <property type="match status" value="1"/>
</dbReference>
<dbReference type="Proteomes" id="UP000032066">
    <property type="component" value="Unassembled WGS sequence"/>
</dbReference>
<organism evidence="9 10">
    <name type="scientific">Kitasatospora griseola</name>
    <name type="common">Streptomyces griseolosporeus</name>
    <dbReference type="NCBI Taxonomy" id="2064"/>
    <lineage>
        <taxon>Bacteria</taxon>
        <taxon>Bacillati</taxon>
        <taxon>Actinomycetota</taxon>
        <taxon>Actinomycetes</taxon>
        <taxon>Kitasatosporales</taxon>
        <taxon>Streptomycetaceae</taxon>
        <taxon>Kitasatospora</taxon>
    </lineage>
</organism>
<evidence type="ECO:0000256" key="5">
    <source>
        <dbReference type="ARBA" id="ARBA00023136"/>
    </source>
</evidence>
<feature type="transmembrane region" description="Helical" evidence="7">
    <location>
        <begin position="74"/>
        <end position="95"/>
    </location>
</feature>
<dbReference type="InterPro" id="IPR050638">
    <property type="entry name" value="AA-Vitamin_Transporters"/>
</dbReference>
<feature type="transmembrane region" description="Helical" evidence="7">
    <location>
        <begin position="133"/>
        <end position="150"/>
    </location>
</feature>
<reference evidence="9 10" key="1">
    <citation type="submission" date="2015-02" db="EMBL/GenBank/DDBJ databases">
        <title>Draft genome sequence of Kitasatospora griseola MF730-N6, a bafilomycin, terpentecin and satosporin producer.</title>
        <authorList>
            <person name="Arens J.C."/>
            <person name="Haltli B."/>
            <person name="Kerr R.G."/>
        </authorList>
    </citation>
    <scope>NUCLEOTIDE SEQUENCE [LARGE SCALE GENOMIC DNA]</scope>
    <source>
        <strain evidence="9 10">MF730-N6</strain>
    </source>
</reference>
<protein>
    <submittedName>
        <fullName evidence="9">Membrane protein</fullName>
    </submittedName>
</protein>
<feature type="transmembrane region" description="Helical" evidence="7">
    <location>
        <begin position="12"/>
        <end position="35"/>
    </location>
</feature>
<keyword evidence="3 7" id="KW-0812">Transmembrane</keyword>
<feature type="domain" description="EamA" evidence="8">
    <location>
        <begin position="159"/>
        <end position="294"/>
    </location>
</feature>
<evidence type="ECO:0000256" key="4">
    <source>
        <dbReference type="ARBA" id="ARBA00022989"/>
    </source>
</evidence>
<feature type="transmembrane region" description="Helical" evidence="7">
    <location>
        <begin position="101"/>
        <end position="121"/>
    </location>
</feature>
<keyword evidence="4 7" id="KW-1133">Transmembrane helix</keyword>
<evidence type="ECO:0000256" key="7">
    <source>
        <dbReference type="SAM" id="Phobius"/>
    </source>
</evidence>
<keyword evidence="5 7" id="KW-0472">Membrane</keyword>
<evidence type="ECO:0000256" key="2">
    <source>
        <dbReference type="ARBA" id="ARBA00007362"/>
    </source>
</evidence>
<proteinExistence type="inferred from homology"/>
<feature type="transmembrane region" description="Helical" evidence="7">
    <location>
        <begin position="41"/>
        <end position="62"/>
    </location>
</feature>
<feature type="transmembrane region" description="Helical" evidence="7">
    <location>
        <begin position="222"/>
        <end position="240"/>
    </location>
</feature>
<evidence type="ECO:0000256" key="1">
    <source>
        <dbReference type="ARBA" id="ARBA00004141"/>
    </source>
</evidence>
<feature type="transmembrane region" description="Helical" evidence="7">
    <location>
        <begin position="252"/>
        <end position="272"/>
    </location>
</feature>
<feature type="domain" description="EamA" evidence="8">
    <location>
        <begin position="13"/>
        <end position="147"/>
    </location>
</feature>
<evidence type="ECO:0000313" key="10">
    <source>
        <dbReference type="Proteomes" id="UP000032066"/>
    </source>
</evidence>
<dbReference type="AlphaFoldDB" id="A0A0D0PU61"/>
<gene>
    <name evidence="9" type="ORF">TR51_16850</name>
</gene>
<feature type="transmembrane region" description="Helical" evidence="7">
    <location>
        <begin position="189"/>
        <end position="210"/>
    </location>
</feature>
<sequence length="324" mass="33415">MVAESTGPAPARWIAGFLALSLIWGASFALIKVAVNAEVPPIWVAFWRCLFGALTLAAILAVQRSGLPRDRATWGHAPVVALFLNSMPFALLAFGETQVSSVLAGVVNATTPLTTLFFVLLLVPQEQLTSRRLVGLFTGFGGVLVVLGIWQGLGDATLTGAAACLGSTLCYGAGFAYTRRFFASRQGSAVALSTTQLICATAELAVAAALMAGAPGWPGRPAAVSLPALGALGTGVAYILNLRLIREAGPTIASTVTYVIPVWSTLFGTLLLSEPLSWNTAAGAVLVVAGVLLARAPVRPRPPASGTSGQPAASVAEPEGRLRR</sequence>
<dbReference type="EMBL" id="JXZB01000002">
    <property type="protein sequence ID" value="KIQ66079.1"/>
    <property type="molecule type" value="Genomic_DNA"/>
</dbReference>
<feature type="transmembrane region" description="Helical" evidence="7">
    <location>
        <begin position="156"/>
        <end position="177"/>
    </location>
</feature>
<dbReference type="Pfam" id="PF00892">
    <property type="entry name" value="EamA"/>
    <property type="match status" value="2"/>
</dbReference>
<comment type="caution">
    <text evidence="9">The sequence shown here is derived from an EMBL/GenBank/DDBJ whole genome shotgun (WGS) entry which is preliminary data.</text>
</comment>
<dbReference type="GO" id="GO:0016020">
    <property type="term" value="C:membrane"/>
    <property type="evidence" value="ECO:0007669"/>
    <property type="project" value="UniProtKB-SubCell"/>
</dbReference>
<dbReference type="PANTHER" id="PTHR32322:SF9">
    <property type="entry name" value="AMINO-ACID METABOLITE EFFLUX PUMP-RELATED"/>
    <property type="match status" value="1"/>
</dbReference>
<dbReference type="PANTHER" id="PTHR32322">
    <property type="entry name" value="INNER MEMBRANE TRANSPORTER"/>
    <property type="match status" value="1"/>
</dbReference>
<evidence type="ECO:0000259" key="8">
    <source>
        <dbReference type="Pfam" id="PF00892"/>
    </source>
</evidence>
<evidence type="ECO:0000313" key="9">
    <source>
        <dbReference type="EMBL" id="KIQ66079.1"/>
    </source>
</evidence>